<evidence type="ECO:0000313" key="2">
    <source>
        <dbReference type="EMBL" id="KAL2265076.1"/>
    </source>
</evidence>
<protein>
    <submittedName>
        <fullName evidence="2">Uncharacterized protein</fullName>
    </submittedName>
</protein>
<proteinExistence type="predicted"/>
<organism evidence="2 3">
    <name type="scientific">Remersonia thermophila</name>
    <dbReference type="NCBI Taxonomy" id="72144"/>
    <lineage>
        <taxon>Eukaryota</taxon>
        <taxon>Fungi</taxon>
        <taxon>Dikarya</taxon>
        <taxon>Ascomycota</taxon>
        <taxon>Pezizomycotina</taxon>
        <taxon>Sordariomycetes</taxon>
        <taxon>Sordariomycetidae</taxon>
        <taxon>Sordariales</taxon>
        <taxon>Sordariales incertae sedis</taxon>
        <taxon>Remersonia</taxon>
    </lineage>
</organism>
<evidence type="ECO:0000256" key="1">
    <source>
        <dbReference type="SAM" id="MobiDB-lite"/>
    </source>
</evidence>
<dbReference type="EMBL" id="JAZGUE010000007">
    <property type="protein sequence ID" value="KAL2265076.1"/>
    <property type="molecule type" value="Genomic_DNA"/>
</dbReference>
<feature type="compositionally biased region" description="Polar residues" evidence="1">
    <location>
        <begin position="31"/>
        <end position="41"/>
    </location>
</feature>
<comment type="caution">
    <text evidence="2">The sequence shown here is derived from an EMBL/GenBank/DDBJ whole genome shotgun (WGS) entry which is preliminary data.</text>
</comment>
<accession>A0ABR4D3Y0</accession>
<keyword evidence="3" id="KW-1185">Reference proteome</keyword>
<evidence type="ECO:0000313" key="3">
    <source>
        <dbReference type="Proteomes" id="UP001600064"/>
    </source>
</evidence>
<dbReference type="GeneID" id="98129068"/>
<name>A0ABR4D3Y0_9PEZI</name>
<reference evidence="2 3" key="1">
    <citation type="journal article" date="2024" name="Commun. Biol.">
        <title>Comparative genomic analysis of thermophilic fungi reveals convergent evolutionary adaptations and gene losses.</title>
        <authorList>
            <person name="Steindorff A.S."/>
            <person name="Aguilar-Pontes M.V."/>
            <person name="Robinson A.J."/>
            <person name="Andreopoulos B."/>
            <person name="LaButti K."/>
            <person name="Kuo A."/>
            <person name="Mondo S."/>
            <person name="Riley R."/>
            <person name="Otillar R."/>
            <person name="Haridas S."/>
            <person name="Lipzen A."/>
            <person name="Grimwood J."/>
            <person name="Schmutz J."/>
            <person name="Clum A."/>
            <person name="Reid I.D."/>
            <person name="Moisan M.C."/>
            <person name="Butler G."/>
            <person name="Nguyen T.T.M."/>
            <person name="Dewar K."/>
            <person name="Conant G."/>
            <person name="Drula E."/>
            <person name="Henrissat B."/>
            <person name="Hansel C."/>
            <person name="Singer S."/>
            <person name="Hutchinson M.I."/>
            <person name="de Vries R.P."/>
            <person name="Natvig D.O."/>
            <person name="Powell A.J."/>
            <person name="Tsang A."/>
            <person name="Grigoriev I.V."/>
        </authorList>
    </citation>
    <scope>NUCLEOTIDE SEQUENCE [LARGE SCALE GENOMIC DNA]</scope>
    <source>
        <strain evidence="2 3">ATCC 22073</strain>
    </source>
</reference>
<dbReference type="RefSeq" id="XP_070863803.1">
    <property type="nucleotide sequence ID" value="XM_071014424.1"/>
</dbReference>
<gene>
    <name evidence="2" type="ORF">VTJ83DRAFT_7586</name>
</gene>
<feature type="region of interest" description="Disordered" evidence="1">
    <location>
        <begin position="31"/>
        <end position="75"/>
    </location>
</feature>
<sequence length="120" mass="12943">MAASLRGQAAARLLSASLSNGLWFTYASSARSTIRQSSTLNVEKPRVLQESTKSGLENAGKGPLQPTQEKTAKTQAELDAELREKMESIAGDGGACGVEYEDGRPVAMKRSVRENLFRLI</sequence>
<dbReference type="Proteomes" id="UP001600064">
    <property type="component" value="Unassembled WGS sequence"/>
</dbReference>